<accession>A0A0D7BRW9</accession>
<dbReference type="AlphaFoldDB" id="A0A0D7BRW9"/>
<evidence type="ECO:0000256" key="2">
    <source>
        <dbReference type="ARBA" id="ARBA00022750"/>
    </source>
</evidence>
<dbReference type="InterPro" id="IPR033121">
    <property type="entry name" value="PEPTIDASE_A1"/>
</dbReference>
<evidence type="ECO:0000259" key="8">
    <source>
        <dbReference type="PROSITE" id="PS51767"/>
    </source>
</evidence>
<keyword evidence="6" id="KW-0812">Transmembrane</keyword>
<dbReference type="InterPro" id="IPR001461">
    <property type="entry name" value="Aspartic_peptidase_A1"/>
</dbReference>
<evidence type="ECO:0000256" key="3">
    <source>
        <dbReference type="PIRSR" id="PIRSR601461-1"/>
    </source>
</evidence>
<feature type="chain" id="PRO_5002317255" evidence="7">
    <location>
        <begin position="23"/>
        <end position="544"/>
    </location>
</feature>
<feature type="signal peptide" evidence="7">
    <location>
        <begin position="1"/>
        <end position="22"/>
    </location>
</feature>
<protein>
    <submittedName>
        <fullName evidence="9">Acid protease</fullName>
    </submittedName>
</protein>
<dbReference type="InterPro" id="IPR034164">
    <property type="entry name" value="Pepsin-like_dom"/>
</dbReference>
<dbReference type="PANTHER" id="PTHR47966:SF74">
    <property type="entry name" value="AGR407CP"/>
    <property type="match status" value="1"/>
</dbReference>
<evidence type="ECO:0000256" key="4">
    <source>
        <dbReference type="PIRSR" id="PIRSR601461-2"/>
    </source>
</evidence>
<feature type="domain" description="Peptidase A1" evidence="8">
    <location>
        <begin position="54"/>
        <end position="397"/>
    </location>
</feature>
<evidence type="ECO:0000256" key="6">
    <source>
        <dbReference type="SAM" id="Phobius"/>
    </source>
</evidence>
<keyword evidence="4" id="KW-1015">Disulfide bond</keyword>
<dbReference type="GO" id="GO:0006508">
    <property type="term" value="P:proteolysis"/>
    <property type="evidence" value="ECO:0007669"/>
    <property type="project" value="UniProtKB-KW"/>
</dbReference>
<feature type="transmembrane region" description="Helical" evidence="6">
    <location>
        <begin position="524"/>
        <end position="543"/>
    </location>
</feature>
<dbReference type="GO" id="GO:0004190">
    <property type="term" value="F:aspartic-type endopeptidase activity"/>
    <property type="evidence" value="ECO:0007669"/>
    <property type="project" value="UniProtKB-KW"/>
</dbReference>
<dbReference type="Proteomes" id="UP000054007">
    <property type="component" value="Unassembled WGS sequence"/>
</dbReference>
<dbReference type="Gene3D" id="2.40.70.10">
    <property type="entry name" value="Acid Proteases"/>
    <property type="match status" value="2"/>
</dbReference>
<reference evidence="9 10" key="1">
    <citation type="journal article" date="2015" name="Fungal Genet. Biol.">
        <title>Evolution of novel wood decay mechanisms in Agaricales revealed by the genome sequences of Fistulina hepatica and Cylindrobasidium torrendii.</title>
        <authorList>
            <person name="Floudas D."/>
            <person name="Held B.W."/>
            <person name="Riley R."/>
            <person name="Nagy L.G."/>
            <person name="Koehler G."/>
            <person name="Ransdell A.S."/>
            <person name="Younus H."/>
            <person name="Chow J."/>
            <person name="Chiniquy J."/>
            <person name="Lipzen A."/>
            <person name="Tritt A."/>
            <person name="Sun H."/>
            <person name="Haridas S."/>
            <person name="LaButti K."/>
            <person name="Ohm R.A."/>
            <person name="Kues U."/>
            <person name="Blanchette R.A."/>
            <person name="Grigoriev I.V."/>
            <person name="Minto R.E."/>
            <person name="Hibbett D.S."/>
        </authorList>
    </citation>
    <scope>NUCLEOTIDE SEQUENCE [LARGE SCALE GENOMIC DNA]</scope>
    <source>
        <strain evidence="9 10">FP15055 ss-10</strain>
    </source>
</reference>
<dbReference type="STRING" id="1314674.A0A0D7BRW9"/>
<feature type="disulfide bond" evidence="4">
    <location>
        <begin position="318"/>
        <end position="352"/>
    </location>
</feature>
<dbReference type="PROSITE" id="PS51767">
    <property type="entry name" value="PEPTIDASE_A1"/>
    <property type="match status" value="1"/>
</dbReference>
<gene>
    <name evidence="9" type="ORF">CYLTODRAFT_417933</name>
</gene>
<evidence type="ECO:0000256" key="5">
    <source>
        <dbReference type="RuleBase" id="RU000454"/>
    </source>
</evidence>
<dbReference type="CDD" id="cd05471">
    <property type="entry name" value="pepsin_like"/>
    <property type="match status" value="1"/>
</dbReference>
<dbReference type="PRINTS" id="PR00792">
    <property type="entry name" value="PEPSIN"/>
</dbReference>
<feature type="active site" evidence="3">
    <location>
        <position position="281"/>
    </location>
</feature>
<keyword evidence="10" id="KW-1185">Reference proteome</keyword>
<dbReference type="OrthoDB" id="771136at2759"/>
<name>A0A0D7BRW9_9AGAR</name>
<dbReference type="PANTHER" id="PTHR47966">
    <property type="entry name" value="BETA-SITE APP-CLEAVING ENZYME, ISOFORM A-RELATED"/>
    <property type="match status" value="1"/>
</dbReference>
<keyword evidence="6" id="KW-1133">Transmembrane helix</keyword>
<keyword evidence="7" id="KW-0732">Signal</keyword>
<dbReference type="Pfam" id="PF00026">
    <property type="entry name" value="Asp"/>
    <property type="match status" value="1"/>
</dbReference>
<feature type="active site" evidence="3">
    <location>
        <position position="70"/>
    </location>
</feature>
<proteinExistence type="inferred from homology"/>
<dbReference type="EMBL" id="KN880444">
    <property type="protein sequence ID" value="KIY72351.1"/>
    <property type="molecule type" value="Genomic_DNA"/>
</dbReference>
<keyword evidence="5 9" id="KW-0645">Protease</keyword>
<feature type="disulfide bond" evidence="4">
    <location>
        <begin position="83"/>
        <end position="88"/>
    </location>
</feature>
<keyword evidence="2 5" id="KW-0064">Aspartyl protease</keyword>
<evidence type="ECO:0000313" key="9">
    <source>
        <dbReference type="EMBL" id="KIY72351.1"/>
    </source>
</evidence>
<evidence type="ECO:0000313" key="10">
    <source>
        <dbReference type="Proteomes" id="UP000054007"/>
    </source>
</evidence>
<keyword evidence="5" id="KW-0378">Hydrolase</keyword>
<evidence type="ECO:0000256" key="1">
    <source>
        <dbReference type="ARBA" id="ARBA00007447"/>
    </source>
</evidence>
<organism evidence="9 10">
    <name type="scientific">Cylindrobasidium torrendii FP15055 ss-10</name>
    <dbReference type="NCBI Taxonomy" id="1314674"/>
    <lineage>
        <taxon>Eukaryota</taxon>
        <taxon>Fungi</taxon>
        <taxon>Dikarya</taxon>
        <taxon>Basidiomycota</taxon>
        <taxon>Agaricomycotina</taxon>
        <taxon>Agaricomycetes</taxon>
        <taxon>Agaricomycetidae</taxon>
        <taxon>Agaricales</taxon>
        <taxon>Marasmiineae</taxon>
        <taxon>Physalacriaceae</taxon>
        <taxon>Cylindrobasidium</taxon>
    </lineage>
</organism>
<sequence length="544" mass="57494">MFFAVFLHVLAFAFLVVGRTLAPRNVPLLRRAVGDNSTSSGIASLALDKSSGSYYTVLKAGDSYFRVALDTGSSDLWLISSACTSSQCSKVPKYPLAYKSSTFQAVNNNQTEFSASYGDGTGVSGFVAREMVTVANITLKDQAVGVIDSSNVTLDSDVSGLLGLGFPRLSSMSESVTNSSPFFSQLAQQGKLEYPLFGLSLNRFDNGSLTLGAVDASVVRDVNQISWHPVVEFSPFGMESQESSYLQWVTPLAGFGTNGTTLSPNPSYPEITNNASLALLDVGLNGIYGPYSDVSRLFEAMDGARLVDSEGGLWAVPCDTKQNMTFTFGEQTIVLQPSDYFLGRTSGSPNLCISWPAAQSPSADGVDWHIGTPFLRTVYSVYSYGINNVEAPVIGFYPVTNSTTAQADEENLSSILTTVKFTPPNSLLATPTDTILPYTFNASVAAPTTGLVSTGLATSTYSPIFQAWTTVRSAIPTIAPSYAVFTDSSGAVVTSTPSIAAVTLGSPPGWTGPNGAGRSSPAPIVVTVAILFAALGQWIFCFIV</sequence>
<comment type="similarity">
    <text evidence="1 5">Belongs to the peptidase A1 family.</text>
</comment>
<dbReference type="InterPro" id="IPR021109">
    <property type="entry name" value="Peptidase_aspartic_dom_sf"/>
</dbReference>
<evidence type="ECO:0000256" key="7">
    <source>
        <dbReference type="SAM" id="SignalP"/>
    </source>
</evidence>
<keyword evidence="6" id="KW-0472">Membrane</keyword>
<dbReference type="SUPFAM" id="SSF50630">
    <property type="entry name" value="Acid proteases"/>
    <property type="match status" value="1"/>
</dbReference>
<dbReference type="PROSITE" id="PS00141">
    <property type="entry name" value="ASP_PROTEASE"/>
    <property type="match status" value="1"/>
</dbReference>
<dbReference type="InterPro" id="IPR001969">
    <property type="entry name" value="Aspartic_peptidase_AS"/>
</dbReference>